<accession>A0A8H6EQ35</accession>
<dbReference type="GO" id="GO:0005739">
    <property type="term" value="C:mitochondrion"/>
    <property type="evidence" value="ECO:0007669"/>
    <property type="project" value="TreeGrafter"/>
</dbReference>
<evidence type="ECO:0000256" key="3">
    <source>
        <dbReference type="RuleBase" id="RU003801"/>
    </source>
</evidence>
<comment type="caution">
    <text evidence="5">The sequence shown here is derived from an EMBL/GenBank/DDBJ whole genome shotgun (WGS) entry which is preliminary data.</text>
</comment>
<reference evidence="5 6" key="1">
    <citation type="journal article" date="2020" name="Appl. Microbiol. Biotechnol.">
        <title>Targeted gene deletion in Brettanomyces bruxellensis with an expression-free CRISPR-Cas9 system.</title>
        <authorList>
            <person name="Varela C."/>
            <person name="Bartel C."/>
            <person name="Onetto C."/>
            <person name="Borneman A."/>
        </authorList>
    </citation>
    <scope>NUCLEOTIDE SEQUENCE [LARGE SCALE GENOMIC DNA]</scope>
    <source>
        <strain evidence="5 6">AWRI1613</strain>
    </source>
</reference>
<dbReference type="Pfam" id="PF00755">
    <property type="entry name" value="Carn_acyltransf"/>
    <property type="match status" value="2"/>
</dbReference>
<gene>
    <name evidence="5" type="ORF">HII12_005478</name>
</gene>
<dbReference type="GO" id="GO:0009437">
    <property type="term" value="P:carnitine metabolic process"/>
    <property type="evidence" value="ECO:0007669"/>
    <property type="project" value="TreeGrafter"/>
</dbReference>
<evidence type="ECO:0000256" key="2">
    <source>
        <dbReference type="PIRSR" id="PIRSR600542-1"/>
    </source>
</evidence>
<organism evidence="5 6">
    <name type="scientific">Dekkera bruxellensis</name>
    <name type="common">Brettanomyces custersii</name>
    <dbReference type="NCBI Taxonomy" id="5007"/>
    <lineage>
        <taxon>Eukaryota</taxon>
        <taxon>Fungi</taxon>
        <taxon>Dikarya</taxon>
        <taxon>Ascomycota</taxon>
        <taxon>Saccharomycotina</taxon>
        <taxon>Pichiomycetes</taxon>
        <taxon>Pichiales</taxon>
        <taxon>Pichiaceae</taxon>
        <taxon>Brettanomyces</taxon>
    </lineage>
</organism>
<dbReference type="InterPro" id="IPR042572">
    <property type="entry name" value="Carn_acyl_trans_N"/>
</dbReference>
<dbReference type="Proteomes" id="UP000568158">
    <property type="component" value="Unassembled WGS sequence"/>
</dbReference>
<dbReference type="Gene3D" id="1.10.275.20">
    <property type="entry name" value="Choline/Carnitine o-acyltransferase"/>
    <property type="match status" value="1"/>
</dbReference>
<dbReference type="AlphaFoldDB" id="A0A8H6EQ35"/>
<evidence type="ECO:0000313" key="6">
    <source>
        <dbReference type="Proteomes" id="UP000568158"/>
    </source>
</evidence>
<dbReference type="InterPro" id="IPR000542">
    <property type="entry name" value="Carn_acyl_trans"/>
</dbReference>
<dbReference type="InterPro" id="IPR042231">
    <property type="entry name" value="Cho/carn_acyl_trans_2"/>
</dbReference>
<feature type="domain" description="Choline/carnitine acyltransferase" evidence="4">
    <location>
        <begin position="13"/>
        <end position="126"/>
    </location>
</feature>
<comment type="similarity">
    <text evidence="3">Belongs to the carnitine/choline acetyltransferase family.</text>
</comment>
<dbReference type="Gene3D" id="3.30.559.70">
    <property type="entry name" value="Choline/Carnitine o-acyltransferase, domain 2"/>
    <property type="match status" value="1"/>
</dbReference>
<protein>
    <recommendedName>
        <fullName evidence="4">Choline/carnitine acyltransferase domain-containing protein</fullName>
    </recommendedName>
</protein>
<dbReference type="EMBL" id="JABCYN010000057">
    <property type="protein sequence ID" value="KAF6005902.1"/>
    <property type="molecule type" value="Genomic_DNA"/>
</dbReference>
<evidence type="ECO:0000256" key="1">
    <source>
        <dbReference type="ARBA" id="ARBA00023315"/>
    </source>
</evidence>
<sequence>MTTFAHQSELKKLPIPDLEETVNRYLEVLKPLQTEAEHKDSIEACNNFLQTSGPILQKKLIEYSKTKASYVEQFWYDSYLNYDDPVVLNINPFVMIEDDPTPLKSTQISRAASLTASALRFIRALLQTDEQSRHIVVLSRSQFYWFDVLTDDDELLMNEEDIRRNFKHIVQDSDKTSISDLAKSSFGILTTENRRVWAKLRLKMKQNKTNNNILKIIDDALFIIVLDNIATGDDLTRMAKNFLCGESKLENGVQVGTCTNRWYDKLQIILTKDAKCGINFEHTGVDGHTVLRFASDIYTDSILRFAKKINNNSPSLWSSYSPNPELNKSKYINKYNFTPRKLEWELTTDLSLALRFGGNKVERLDPSE</sequence>
<evidence type="ECO:0000313" key="5">
    <source>
        <dbReference type="EMBL" id="KAF6005902.1"/>
    </source>
</evidence>
<dbReference type="PROSITE" id="PS00439">
    <property type="entry name" value="ACYLTRANSF_C_1"/>
    <property type="match status" value="1"/>
</dbReference>
<dbReference type="InterPro" id="IPR039551">
    <property type="entry name" value="Cho/carn_acyl_trans"/>
</dbReference>
<keyword evidence="3" id="KW-0808">Transferase</keyword>
<proteinExistence type="inferred from homology"/>
<feature type="domain" description="Choline/carnitine acyltransferase" evidence="4">
    <location>
        <begin position="128"/>
        <end position="361"/>
    </location>
</feature>
<dbReference type="PANTHER" id="PTHR22589">
    <property type="entry name" value="CARNITINE O-ACYLTRANSFERASE"/>
    <property type="match status" value="1"/>
</dbReference>
<evidence type="ECO:0000259" key="4">
    <source>
        <dbReference type="Pfam" id="PF00755"/>
    </source>
</evidence>
<dbReference type="PANTHER" id="PTHR22589:SF29">
    <property type="entry name" value="MITOCHONDRIAL CARNITINE O-ACETYLTRANSFERASE-RELATED"/>
    <property type="match status" value="1"/>
</dbReference>
<dbReference type="SUPFAM" id="SSF52777">
    <property type="entry name" value="CoA-dependent acyltransferases"/>
    <property type="match status" value="1"/>
</dbReference>
<dbReference type="PROSITE" id="PS00440">
    <property type="entry name" value="ACYLTRANSF_C_2"/>
    <property type="match status" value="1"/>
</dbReference>
<feature type="active site" description="Proton acceptor" evidence="2">
    <location>
        <position position="282"/>
    </location>
</feature>
<dbReference type="GO" id="GO:0004092">
    <property type="term" value="F:carnitine O-acetyltransferase activity"/>
    <property type="evidence" value="ECO:0007669"/>
    <property type="project" value="TreeGrafter"/>
</dbReference>
<keyword evidence="1 3" id="KW-0012">Acyltransferase</keyword>
<name>A0A8H6EQ35_DEKBR</name>